<dbReference type="GeneTree" id="ENSGT00940000161714"/>
<name>A0A286ZPW6_PIG</name>
<sequence length="184" mass="20799">HSPLYIVLHSHRVQGFECRHLWGERLWCFNITGDGCSHLSTLVQQNSNLTHLDLGLNHIGIVGLKFLCEAVKKLLCNLRSLWWWGCALSPFCCADLSSALRSNQNLMTLDPGQNSLGYNGVKMLCDALKHQRCPLKTLRLKIDESDAQVQKLLKDTKENNPQLTTESDCGNPKNNRPSSHDFIF</sequence>
<organism evidence="2 3">
    <name type="scientific">Sus scrofa</name>
    <name type="common">Pig</name>
    <dbReference type="NCBI Taxonomy" id="9823"/>
    <lineage>
        <taxon>Eukaryota</taxon>
        <taxon>Metazoa</taxon>
        <taxon>Chordata</taxon>
        <taxon>Craniata</taxon>
        <taxon>Vertebrata</taxon>
        <taxon>Euteleostomi</taxon>
        <taxon>Mammalia</taxon>
        <taxon>Eutheria</taxon>
        <taxon>Laurasiatheria</taxon>
        <taxon>Artiodactyla</taxon>
        <taxon>Suina</taxon>
        <taxon>Suidae</taxon>
        <taxon>Sus</taxon>
    </lineage>
</organism>
<dbReference type="AlphaFoldDB" id="A0A286ZPW6"/>
<reference evidence="3" key="1">
    <citation type="submission" date="2009-11" db="EMBL/GenBank/DDBJ databases">
        <authorList>
            <consortium name="Porcine genome sequencing project"/>
        </authorList>
    </citation>
    <scope>NUCLEOTIDE SEQUENCE [LARGE SCALE GENOMIC DNA]</scope>
    <source>
        <strain evidence="3">Duroc</strain>
    </source>
</reference>
<keyword evidence="3" id="KW-1185">Reference proteome</keyword>
<evidence type="ECO:0000313" key="3">
    <source>
        <dbReference type="Proteomes" id="UP000008227"/>
    </source>
</evidence>
<feature type="region of interest" description="Disordered" evidence="1">
    <location>
        <begin position="154"/>
        <end position="184"/>
    </location>
</feature>
<dbReference type="Pfam" id="PF13516">
    <property type="entry name" value="LRR_6"/>
    <property type="match status" value="1"/>
</dbReference>
<evidence type="ECO:0008006" key="4">
    <source>
        <dbReference type="Google" id="ProtNLM"/>
    </source>
</evidence>
<dbReference type="InterPro" id="IPR001611">
    <property type="entry name" value="Leu-rich_rpt"/>
</dbReference>
<dbReference type="Proteomes" id="UP000008227">
    <property type="component" value="Chromosome 6"/>
</dbReference>
<dbReference type="InParanoid" id="A0A286ZPW6"/>
<evidence type="ECO:0000313" key="2">
    <source>
        <dbReference type="Ensembl" id="ENSSSCP00000033654.2"/>
    </source>
</evidence>
<reference evidence="2" key="2">
    <citation type="journal article" date="2020" name="Gigascience">
        <title>An improved pig reference genome sequence to enable pig genetics and genomics research.</title>
        <authorList>
            <person name="Warr A."/>
            <person name="Affara N."/>
            <person name="Aken B."/>
            <person name="Beiki H."/>
            <person name="Bickhart D.M."/>
            <person name="Billis K."/>
            <person name="Chow W."/>
            <person name="Eory L."/>
            <person name="Finlayson H.A."/>
            <person name="Flicek P."/>
            <person name="Giron C.G."/>
            <person name="Griffin D.K."/>
            <person name="Hall R."/>
            <person name="Hannum G."/>
            <person name="Hourlier T."/>
            <person name="Howe K."/>
            <person name="Hume D.A."/>
            <person name="Izuogu O."/>
            <person name="Kim K."/>
            <person name="Koren S."/>
            <person name="Liu H."/>
            <person name="Manchanda N."/>
            <person name="Martin F.J."/>
            <person name="Nonneman D.J."/>
            <person name="O'Connor R.E."/>
            <person name="Phillippy A.M."/>
            <person name="Rohrer G.A."/>
            <person name="Rosen B.D."/>
            <person name="Rund L.A."/>
            <person name="Sargent C.A."/>
            <person name="Schook L.B."/>
            <person name="Schroeder S.G."/>
            <person name="Schwartz A.S."/>
            <person name="Skinner B.M."/>
            <person name="Talbot R."/>
            <person name="Tseng E."/>
            <person name="Tuggle C.K."/>
            <person name="Watson M."/>
            <person name="Smith T.P.L."/>
            <person name="Archibald A.L."/>
        </authorList>
    </citation>
    <scope>NUCLEOTIDE SEQUENCE [LARGE SCALE GENOMIC DNA]</scope>
    <source>
        <strain evidence="2">Duroc</strain>
    </source>
</reference>
<dbReference type="STRING" id="9823.ENSSSCP00000033654"/>
<evidence type="ECO:0000256" key="1">
    <source>
        <dbReference type="SAM" id="MobiDB-lite"/>
    </source>
</evidence>
<feature type="compositionally biased region" description="Polar residues" evidence="1">
    <location>
        <begin position="159"/>
        <end position="177"/>
    </location>
</feature>
<dbReference type="SMART" id="SM00368">
    <property type="entry name" value="LRR_RI"/>
    <property type="match status" value="3"/>
</dbReference>
<dbReference type="Gene3D" id="3.80.10.10">
    <property type="entry name" value="Ribonuclease Inhibitor"/>
    <property type="match status" value="1"/>
</dbReference>
<protein>
    <recommendedName>
        <fullName evidence="4">NACHT, LRR and PYD domains-containing protein 2</fullName>
    </recommendedName>
</protein>
<dbReference type="PANTHER" id="PTHR45690:SF14">
    <property type="entry name" value="NACHT, LRR AND PYD DOMAINS-CONTAINING PROTEIN 2"/>
    <property type="match status" value="1"/>
</dbReference>
<proteinExistence type="predicted"/>
<dbReference type="SMR" id="A0A286ZPW6"/>
<dbReference type="InterPro" id="IPR032675">
    <property type="entry name" value="LRR_dom_sf"/>
</dbReference>
<dbReference type="InterPro" id="IPR050637">
    <property type="entry name" value="NLRP_innate_immun_reg"/>
</dbReference>
<reference evidence="2" key="3">
    <citation type="submission" date="2025-08" db="UniProtKB">
        <authorList>
            <consortium name="Ensembl"/>
        </authorList>
    </citation>
    <scope>IDENTIFICATION</scope>
</reference>
<accession>A0A286ZPW6</accession>
<dbReference type="Ensembl" id="ENSSSCT00000049756.3">
    <property type="protein sequence ID" value="ENSSSCP00000033654.2"/>
    <property type="gene ID" value="ENSSSCG00000003277.6"/>
</dbReference>
<dbReference type="PANTHER" id="PTHR45690">
    <property type="entry name" value="NACHT, LRR AND PYD DOMAINS-CONTAINING PROTEIN 12"/>
    <property type="match status" value="1"/>
</dbReference>
<dbReference type="Bgee" id="ENSSSCG00000003277">
    <property type="expression patterns" value="Expressed in spleen and 3 other cell types or tissues"/>
</dbReference>
<reference evidence="2" key="4">
    <citation type="submission" date="2025-09" db="UniProtKB">
        <authorList>
            <consortium name="Ensembl"/>
        </authorList>
    </citation>
    <scope>IDENTIFICATION</scope>
</reference>
<dbReference type="SUPFAM" id="SSF52047">
    <property type="entry name" value="RNI-like"/>
    <property type="match status" value="1"/>
</dbReference>